<dbReference type="AlphaFoldDB" id="A0A5P2CKE2"/>
<accession>A0A5P2CKE2</accession>
<name>A0A5P2CKE2_STRVZ</name>
<sequence>MDIQLTFPLDHDGFLRRECPHCVRQFKWHHGPANEEAETQPAPAAYHCPLCGKPAGMDSWWTQEQLEYAQGVTIPAATREVEQGLRDAFKGASSKHVRFDCKGGIDAPDVPTPLTEPDDMVIVTSPCHSYEPVKVPEDASRPYHCLVCGEAFTV</sequence>
<reference evidence="1 2" key="1">
    <citation type="submission" date="2018-05" db="EMBL/GenBank/DDBJ databases">
        <title>Streptomyces venezuelae.</title>
        <authorList>
            <person name="Kim W."/>
            <person name="Lee N."/>
            <person name="Cho B.-K."/>
        </authorList>
    </citation>
    <scope>NUCLEOTIDE SEQUENCE [LARGE SCALE GENOMIC DNA]</scope>
    <source>
        <strain evidence="1 2">ATCC 14585</strain>
    </source>
</reference>
<dbReference type="EMBL" id="CP029191">
    <property type="protein sequence ID" value="QES42923.1"/>
    <property type="molecule type" value="Genomic_DNA"/>
</dbReference>
<gene>
    <name evidence="1" type="ORF">DEJ49_19780</name>
</gene>
<dbReference type="RefSeq" id="WP_150185346.1">
    <property type="nucleotide sequence ID" value="NZ_CP029191.1"/>
</dbReference>
<protein>
    <submittedName>
        <fullName evidence="1">Uncharacterized protein</fullName>
    </submittedName>
</protein>
<evidence type="ECO:0000313" key="2">
    <source>
        <dbReference type="Proteomes" id="UP000324015"/>
    </source>
</evidence>
<organism evidence="1 2">
    <name type="scientific">Streptomyces venezuelae</name>
    <dbReference type="NCBI Taxonomy" id="54571"/>
    <lineage>
        <taxon>Bacteria</taxon>
        <taxon>Bacillati</taxon>
        <taxon>Actinomycetota</taxon>
        <taxon>Actinomycetes</taxon>
        <taxon>Kitasatosporales</taxon>
        <taxon>Streptomycetaceae</taxon>
        <taxon>Streptomyces</taxon>
    </lineage>
</organism>
<evidence type="ECO:0000313" key="1">
    <source>
        <dbReference type="EMBL" id="QES42923.1"/>
    </source>
</evidence>
<proteinExistence type="predicted"/>
<dbReference type="Proteomes" id="UP000324015">
    <property type="component" value="Chromosome"/>
</dbReference>